<comment type="caution">
    <text evidence="1">The sequence shown here is derived from an EMBL/GenBank/DDBJ whole genome shotgun (WGS) entry which is preliminary data.</text>
</comment>
<name>A0A0F9HEC8_9ZZZZ</name>
<evidence type="ECO:0000313" key="1">
    <source>
        <dbReference type="EMBL" id="KKL73437.1"/>
    </source>
</evidence>
<dbReference type="SUPFAM" id="SSF53448">
    <property type="entry name" value="Nucleotide-diphospho-sugar transferases"/>
    <property type="match status" value="1"/>
</dbReference>
<protein>
    <recommendedName>
        <fullName evidence="2">Nucleotide-diphospho-sugar transferase domain-containing protein</fullName>
    </recommendedName>
</protein>
<sequence>MLYLDTDTRVILPFPELFDMAERFDVVGVMGSRRVTGATCYPIPLAFAEFEIGVTVFKRSRIVKRLLIYWKRLHHEYPGVYGANDQRSFREAMWDMLIDGLTIGTAPSEYGCRWPFGTFVSLLVKILHGRPGDHNSPDMDFVEKIINEHTDMRVWTPRSPYWKEGVWPNNYD</sequence>
<accession>A0A0F9HEC8</accession>
<organism evidence="1">
    <name type="scientific">marine sediment metagenome</name>
    <dbReference type="NCBI Taxonomy" id="412755"/>
    <lineage>
        <taxon>unclassified sequences</taxon>
        <taxon>metagenomes</taxon>
        <taxon>ecological metagenomes</taxon>
    </lineage>
</organism>
<feature type="non-terminal residue" evidence="1">
    <location>
        <position position="1"/>
    </location>
</feature>
<proteinExistence type="predicted"/>
<evidence type="ECO:0008006" key="2">
    <source>
        <dbReference type="Google" id="ProtNLM"/>
    </source>
</evidence>
<dbReference type="InterPro" id="IPR029044">
    <property type="entry name" value="Nucleotide-diphossugar_trans"/>
</dbReference>
<dbReference type="EMBL" id="LAZR01024958">
    <property type="protein sequence ID" value="KKL73437.1"/>
    <property type="molecule type" value="Genomic_DNA"/>
</dbReference>
<gene>
    <name evidence="1" type="ORF">LCGC14_2074950</name>
</gene>
<dbReference type="AlphaFoldDB" id="A0A0F9HEC8"/>
<reference evidence="1" key="1">
    <citation type="journal article" date="2015" name="Nature">
        <title>Complex archaea that bridge the gap between prokaryotes and eukaryotes.</title>
        <authorList>
            <person name="Spang A."/>
            <person name="Saw J.H."/>
            <person name="Jorgensen S.L."/>
            <person name="Zaremba-Niedzwiedzka K."/>
            <person name="Martijn J."/>
            <person name="Lind A.E."/>
            <person name="van Eijk R."/>
            <person name="Schleper C."/>
            <person name="Guy L."/>
            <person name="Ettema T.J."/>
        </authorList>
    </citation>
    <scope>NUCLEOTIDE SEQUENCE</scope>
</reference>